<accession>A0AA39S6C0</accession>
<protein>
    <submittedName>
        <fullName evidence="2">Uncharacterized protein</fullName>
    </submittedName>
</protein>
<dbReference type="Proteomes" id="UP001168877">
    <property type="component" value="Unassembled WGS sequence"/>
</dbReference>
<evidence type="ECO:0000313" key="3">
    <source>
        <dbReference type="Proteomes" id="UP001168877"/>
    </source>
</evidence>
<evidence type="ECO:0000313" key="2">
    <source>
        <dbReference type="EMBL" id="KAK0586386.1"/>
    </source>
</evidence>
<reference evidence="2" key="1">
    <citation type="journal article" date="2022" name="Plant J.">
        <title>Strategies of tolerance reflected in two North American maple genomes.</title>
        <authorList>
            <person name="McEvoy S.L."/>
            <person name="Sezen U.U."/>
            <person name="Trouern-Trend A."/>
            <person name="McMahon S.M."/>
            <person name="Schaberg P.G."/>
            <person name="Yang J."/>
            <person name="Wegrzyn J.L."/>
            <person name="Swenson N.G."/>
        </authorList>
    </citation>
    <scope>NUCLEOTIDE SEQUENCE</scope>
    <source>
        <strain evidence="2">NS2018</strain>
    </source>
</reference>
<proteinExistence type="predicted"/>
<keyword evidence="3" id="KW-1185">Reference proteome</keyword>
<sequence length="514" mass="57461">MARNEGVVVDEEDDYYFDDPRRTAGELIWRLRSSFRESDFAKVVSILTARENTLKEEISSWKRANQRLKNLELGKRKVDSEVKKWRTMYCLVDSRISKLEAEAEELKSGEPIVRVSGENAAVENEILDMDEINVTGVRVFGENNKNVELENEVLNEDAVNFDEYADLTAAQNTGLAPSEVTGVRVFGENNKNVELENEVLNEDAADCDEYVDLTAARNSGLAPSEGSRRTPPRCIVEIIDSDDEFAPGGNLSGNELTPQRVANTAHSDQISLQNGTEMLKRKHDSSVGQNDNNDGAIVGRNKLQRVIHVHDGSPENHGSATDNYVEPYLTPSSHFLEYWRDFGKNLKEERATRNCKSEFRLNVSGGGCDDEDSSSSSSSSSDSDDDVNSWQQGDKKWEYELDVILSLGNDDELCLKAVCALYRQQISLGTSPRKLPSSTSSSRGFNHLNILRGTTLAKFLVDGDPQGMLKKSVSELLQFDRSGIDDCRRIASDHCKQLLEIYKKKEDPLFLPLS</sequence>
<evidence type="ECO:0000256" key="1">
    <source>
        <dbReference type="SAM" id="MobiDB-lite"/>
    </source>
</evidence>
<gene>
    <name evidence="2" type="ORF">LWI29_006114</name>
</gene>
<dbReference type="AlphaFoldDB" id="A0AA39S6C0"/>
<organism evidence="2 3">
    <name type="scientific">Acer saccharum</name>
    <name type="common">Sugar maple</name>
    <dbReference type="NCBI Taxonomy" id="4024"/>
    <lineage>
        <taxon>Eukaryota</taxon>
        <taxon>Viridiplantae</taxon>
        <taxon>Streptophyta</taxon>
        <taxon>Embryophyta</taxon>
        <taxon>Tracheophyta</taxon>
        <taxon>Spermatophyta</taxon>
        <taxon>Magnoliopsida</taxon>
        <taxon>eudicotyledons</taxon>
        <taxon>Gunneridae</taxon>
        <taxon>Pentapetalae</taxon>
        <taxon>rosids</taxon>
        <taxon>malvids</taxon>
        <taxon>Sapindales</taxon>
        <taxon>Sapindaceae</taxon>
        <taxon>Hippocastanoideae</taxon>
        <taxon>Acereae</taxon>
        <taxon>Acer</taxon>
    </lineage>
</organism>
<dbReference type="PANTHER" id="PTHR34380:SF1">
    <property type="entry name" value="OS01G0221300 PROTEIN"/>
    <property type="match status" value="1"/>
</dbReference>
<name>A0AA39S6C0_ACESA</name>
<dbReference type="EMBL" id="JAUESC010000382">
    <property type="protein sequence ID" value="KAK0586386.1"/>
    <property type="molecule type" value="Genomic_DNA"/>
</dbReference>
<dbReference type="PANTHER" id="PTHR34380">
    <property type="entry name" value="BNAA03G12380D PROTEIN"/>
    <property type="match status" value="1"/>
</dbReference>
<reference evidence="2" key="2">
    <citation type="submission" date="2023-06" db="EMBL/GenBank/DDBJ databases">
        <authorList>
            <person name="Swenson N.G."/>
            <person name="Wegrzyn J.L."/>
            <person name="Mcevoy S.L."/>
        </authorList>
    </citation>
    <scope>NUCLEOTIDE SEQUENCE</scope>
    <source>
        <strain evidence="2">NS2018</strain>
        <tissue evidence="2">Leaf</tissue>
    </source>
</reference>
<comment type="caution">
    <text evidence="2">The sequence shown here is derived from an EMBL/GenBank/DDBJ whole genome shotgun (WGS) entry which is preliminary data.</text>
</comment>
<feature type="region of interest" description="Disordered" evidence="1">
    <location>
        <begin position="366"/>
        <end position="390"/>
    </location>
</feature>